<name>A0A327R471_9BACT</name>
<dbReference type="EMBL" id="QLLL01000001">
    <property type="protein sequence ID" value="RAJ10574.1"/>
    <property type="molecule type" value="Genomic_DNA"/>
</dbReference>
<keyword evidence="1" id="KW-0472">Membrane</keyword>
<feature type="transmembrane region" description="Helical" evidence="1">
    <location>
        <begin position="49"/>
        <end position="68"/>
    </location>
</feature>
<keyword evidence="4" id="KW-1185">Reference proteome</keyword>
<gene>
    <name evidence="3" type="ORF">LX64_00179</name>
</gene>
<proteinExistence type="predicted"/>
<comment type="caution">
    <text evidence="3">The sequence shown here is derived from an EMBL/GenBank/DDBJ whole genome shotgun (WGS) entry which is preliminary data.</text>
</comment>
<organism evidence="3 4">
    <name type="scientific">Chitinophaga skermanii</name>
    <dbReference type="NCBI Taxonomy" id="331697"/>
    <lineage>
        <taxon>Bacteria</taxon>
        <taxon>Pseudomonadati</taxon>
        <taxon>Bacteroidota</taxon>
        <taxon>Chitinophagia</taxon>
        <taxon>Chitinophagales</taxon>
        <taxon>Chitinophagaceae</taxon>
        <taxon>Chitinophaga</taxon>
    </lineage>
</organism>
<keyword evidence="1" id="KW-1133">Transmembrane helix</keyword>
<dbReference type="RefSeq" id="WP_111595717.1">
    <property type="nucleotide sequence ID" value="NZ_QLLL01000001.1"/>
</dbReference>
<protein>
    <submittedName>
        <fullName evidence="3">2TM domain-containing protein</fullName>
    </submittedName>
</protein>
<evidence type="ECO:0000313" key="4">
    <source>
        <dbReference type="Proteomes" id="UP000249547"/>
    </source>
</evidence>
<dbReference type="Pfam" id="PF13239">
    <property type="entry name" value="2TM"/>
    <property type="match status" value="1"/>
</dbReference>
<reference evidence="3 4" key="1">
    <citation type="submission" date="2018-06" db="EMBL/GenBank/DDBJ databases">
        <title>Genomic Encyclopedia of Archaeal and Bacterial Type Strains, Phase II (KMG-II): from individual species to whole genera.</title>
        <authorList>
            <person name="Goeker M."/>
        </authorList>
    </citation>
    <scope>NUCLEOTIDE SEQUENCE [LARGE SCALE GENOMIC DNA]</scope>
    <source>
        <strain evidence="3 4">DSM 23857</strain>
    </source>
</reference>
<feature type="domain" description="2TM" evidence="2">
    <location>
        <begin position="15"/>
        <end position="73"/>
    </location>
</feature>
<evidence type="ECO:0000256" key="1">
    <source>
        <dbReference type="SAM" id="Phobius"/>
    </source>
</evidence>
<feature type="transmembrane region" description="Helical" evidence="1">
    <location>
        <begin position="21"/>
        <end position="43"/>
    </location>
</feature>
<accession>A0A327R471</accession>
<evidence type="ECO:0000313" key="3">
    <source>
        <dbReference type="EMBL" id="RAJ10574.1"/>
    </source>
</evidence>
<dbReference type="InterPro" id="IPR025698">
    <property type="entry name" value="2TM_dom"/>
</dbReference>
<keyword evidence="1" id="KW-0812">Transmembrane</keyword>
<sequence length="88" mass="10268">MEMNELRDMKLARLAKAKASFMSHLMAYICINSTLWAIWYLALKNYNGLPWPVWFTFSWGIGLLFGYCNAYRRYSVVDINSSEGEEAQ</sequence>
<dbReference type="Proteomes" id="UP000249547">
    <property type="component" value="Unassembled WGS sequence"/>
</dbReference>
<evidence type="ECO:0000259" key="2">
    <source>
        <dbReference type="Pfam" id="PF13239"/>
    </source>
</evidence>
<dbReference type="AlphaFoldDB" id="A0A327R471"/>